<comment type="caution">
    <text evidence="2">The sequence shown here is derived from an EMBL/GenBank/DDBJ whole genome shotgun (WGS) entry which is preliminary data.</text>
</comment>
<proteinExistence type="predicted"/>
<name>A0A6N4R258_BLAVI</name>
<feature type="transmembrane region" description="Helical" evidence="1">
    <location>
        <begin position="88"/>
        <end position="106"/>
    </location>
</feature>
<dbReference type="EMBL" id="VAFM01000001">
    <property type="protein sequence ID" value="TKW61090.1"/>
    <property type="molecule type" value="Genomic_DNA"/>
</dbReference>
<organism evidence="2 3">
    <name type="scientific">Blastochloris viridis</name>
    <name type="common">Rhodopseudomonas viridis</name>
    <dbReference type="NCBI Taxonomy" id="1079"/>
    <lineage>
        <taxon>Bacteria</taxon>
        <taxon>Pseudomonadati</taxon>
        <taxon>Pseudomonadota</taxon>
        <taxon>Alphaproteobacteria</taxon>
        <taxon>Hyphomicrobiales</taxon>
        <taxon>Blastochloridaceae</taxon>
        <taxon>Blastochloris</taxon>
    </lineage>
</organism>
<evidence type="ECO:0000313" key="3">
    <source>
        <dbReference type="Proteomes" id="UP000320948"/>
    </source>
</evidence>
<keyword evidence="1" id="KW-0812">Transmembrane</keyword>
<dbReference type="Proteomes" id="UP000320948">
    <property type="component" value="Unassembled WGS sequence"/>
</dbReference>
<reference evidence="2 3" key="1">
    <citation type="journal article" date="2017" name="Nat. Commun.">
        <title>In situ click chemistry generation of cyclooxygenase-2 inhibitors.</title>
        <authorList>
            <person name="Bhardwaj A."/>
            <person name="Kaur J."/>
            <person name="Wuest M."/>
            <person name="Wuest F."/>
        </authorList>
    </citation>
    <scope>NUCLEOTIDE SEQUENCE [LARGE SCALE GENOMIC DNA]</scope>
    <source>
        <strain evidence="2">S2_018_000_R2_106</strain>
    </source>
</reference>
<feature type="transmembrane region" description="Helical" evidence="1">
    <location>
        <begin position="51"/>
        <end position="68"/>
    </location>
</feature>
<keyword evidence="1" id="KW-1133">Transmembrane helix</keyword>
<dbReference type="AlphaFoldDB" id="A0A6N4R258"/>
<gene>
    <name evidence="2" type="ORF">DI628_00210</name>
</gene>
<evidence type="ECO:0000313" key="2">
    <source>
        <dbReference type="EMBL" id="TKW61090.1"/>
    </source>
</evidence>
<evidence type="ECO:0000256" key="1">
    <source>
        <dbReference type="SAM" id="Phobius"/>
    </source>
</evidence>
<keyword evidence="1" id="KW-0472">Membrane</keyword>
<protein>
    <submittedName>
        <fullName evidence="2">Uncharacterized protein</fullName>
    </submittedName>
</protein>
<accession>A0A6N4R258</accession>
<sequence length="118" mass="12836">MPMAIAEAESPFHLPTHGYLAASRVLLLHLNTLAAGNEEVSALTDKVEMQMLANSVSLSVCVYSATPFNSASLVQPQWQLTFQHLPTLATLMLPFLLIIALLLHIVPRSRRAPVPLPA</sequence>